<proteinExistence type="predicted"/>
<evidence type="ECO:0000313" key="1">
    <source>
        <dbReference type="EMBL" id="AEI46399.1"/>
    </source>
</evidence>
<reference evidence="1 2" key="2">
    <citation type="journal article" date="2013" name="Genome Announc.">
        <title>Genome Sequence of Growth-Improving Paenibacillus mucilaginosus Strain KNP414.</title>
        <authorList>
            <person name="Lu J.J."/>
            <person name="Wang J.F."/>
            <person name="Hu X.F."/>
        </authorList>
    </citation>
    <scope>NUCLEOTIDE SEQUENCE [LARGE SCALE GENOMIC DNA]</scope>
    <source>
        <strain evidence="1 2">KNP414</strain>
    </source>
</reference>
<reference evidence="2" key="1">
    <citation type="submission" date="2011-06" db="EMBL/GenBank/DDBJ databases">
        <title>Complete genome sequence of Paenibacillus mucilaginosus KNP414.</title>
        <authorList>
            <person name="Wang J."/>
            <person name="Hu S."/>
            <person name="Hu X."/>
            <person name="Zhang B."/>
            <person name="Dong D."/>
            <person name="Zhang S."/>
            <person name="Zhao K."/>
            <person name="Wu D."/>
        </authorList>
    </citation>
    <scope>NUCLEOTIDE SEQUENCE [LARGE SCALE GENOMIC DNA]</scope>
    <source>
        <strain evidence="2">KNP414</strain>
    </source>
</reference>
<dbReference type="KEGG" id="pms:KNP414_07914"/>
<dbReference type="EMBL" id="CP002869">
    <property type="protein sequence ID" value="AEI46399.1"/>
    <property type="molecule type" value="Genomic_DNA"/>
</dbReference>
<organism evidence="1 2">
    <name type="scientific">Paenibacillus mucilaginosus (strain KNP414)</name>
    <dbReference type="NCBI Taxonomy" id="1036673"/>
    <lineage>
        <taxon>Bacteria</taxon>
        <taxon>Bacillati</taxon>
        <taxon>Bacillota</taxon>
        <taxon>Bacilli</taxon>
        <taxon>Bacillales</taxon>
        <taxon>Paenibacillaceae</taxon>
        <taxon>Paenibacillus</taxon>
    </lineage>
</organism>
<dbReference type="HOGENOM" id="CLU_3138583_0_0_9"/>
<dbReference type="AlphaFoldDB" id="F8FKN1"/>
<evidence type="ECO:0000313" key="2">
    <source>
        <dbReference type="Proteomes" id="UP000006620"/>
    </source>
</evidence>
<protein>
    <submittedName>
        <fullName evidence="1">Uncharacterized protein</fullName>
    </submittedName>
</protein>
<name>F8FKN1_PAEMK</name>
<gene>
    <name evidence="1" type="ordered locus">KNP414_07914</name>
</gene>
<accession>F8FKN1</accession>
<dbReference type="Proteomes" id="UP000006620">
    <property type="component" value="Chromosome"/>
</dbReference>
<sequence>MSIIIELSYYSYYFVSIPLTHSYPLVNYRQRGEGIFFYKIAIETHGQTV</sequence>